<protein>
    <submittedName>
        <fullName evidence="2">Uncharacterized protein</fullName>
    </submittedName>
</protein>
<gene>
    <name evidence="2" type="ORF">AMATHDRAFT_51267</name>
</gene>
<dbReference type="OrthoDB" id="2548432at2759"/>
<feature type="transmembrane region" description="Helical" evidence="1">
    <location>
        <begin position="38"/>
        <end position="59"/>
    </location>
</feature>
<dbReference type="AlphaFoldDB" id="A0A2A9N8J4"/>
<feature type="transmembrane region" description="Helical" evidence="1">
    <location>
        <begin position="6"/>
        <end position="26"/>
    </location>
</feature>
<keyword evidence="1" id="KW-1133">Transmembrane helix</keyword>
<keyword evidence="3" id="KW-1185">Reference proteome</keyword>
<dbReference type="Proteomes" id="UP000242287">
    <property type="component" value="Unassembled WGS sequence"/>
</dbReference>
<keyword evidence="1" id="KW-0472">Membrane</keyword>
<evidence type="ECO:0000313" key="3">
    <source>
        <dbReference type="Proteomes" id="UP000242287"/>
    </source>
</evidence>
<accession>A0A2A9N8J4</accession>
<organism evidence="2 3">
    <name type="scientific">Amanita thiersii Skay4041</name>
    <dbReference type="NCBI Taxonomy" id="703135"/>
    <lineage>
        <taxon>Eukaryota</taxon>
        <taxon>Fungi</taxon>
        <taxon>Dikarya</taxon>
        <taxon>Basidiomycota</taxon>
        <taxon>Agaricomycotina</taxon>
        <taxon>Agaricomycetes</taxon>
        <taxon>Agaricomycetidae</taxon>
        <taxon>Agaricales</taxon>
        <taxon>Pluteineae</taxon>
        <taxon>Amanitaceae</taxon>
        <taxon>Amanita</taxon>
    </lineage>
</organism>
<proteinExistence type="predicted"/>
<evidence type="ECO:0000313" key="2">
    <source>
        <dbReference type="EMBL" id="PFH46138.1"/>
    </source>
</evidence>
<name>A0A2A9N8J4_9AGAR</name>
<dbReference type="EMBL" id="KZ302230">
    <property type="protein sequence ID" value="PFH46138.1"/>
    <property type="molecule type" value="Genomic_DNA"/>
</dbReference>
<evidence type="ECO:0000256" key="1">
    <source>
        <dbReference type="SAM" id="Phobius"/>
    </source>
</evidence>
<keyword evidence="1" id="KW-0812">Transmembrane</keyword>
<sequence length="135" mass="14921">MIRGLFWIAVSNFVFPVLLAIVELVFMFHVRNFIHGIYVGYVNAYVSIVGVLLATVWAASGRWCEQHYLPARGNNGLSTLRFTRAMNPNAISMMSTTGSVANLSTENFRSLNTDSHSVHDEPVKSDIESKAVGLS</sequence>
<reference evidence="2 3" key="1">
    <citation type="submission" date="2014-02" db="EMBL/GenBank/DDBJ databases">
        <title>Transposable element dynamics among asymbiotic and ectomycorrhizal Amanita fungi.</title>
        <authorList>
            <consortium name="DOE Joint Genome Institute"/>
            <person name="Hess J."/>
            <person name="Skrede I."/>
            <person name="Wolfe B."/>
            <person name="LaButti K."/>
            <person name="Ohm R.A."/>
            <person name="Grigoriev I.V."/>
            <person name="Pringle A."/>
        </authorList>
    </citation>
    <scope>NUCLEOTIDE SEQUENCE [LARGE SCALE GENOMIC DNA]</scope>
    <source>
        <strain evidence="2 3">SKay4041</strain>
    </source>
</reference>